<evidence type="ECO:0000313" key="3">
    <source>
        <dbReference type="EMBL" id="MCP2012847.1"/>
    </source>
</evidence>
<proteinExistence type="predicted"/>
<keyword evidence="3" id="KW-0966">Cell projection</keyword>
<dbReference type="Proteomes" id="UP001155901">
    <property type="component" value="Unassembled WGS sequence"/>
</dbReference>
<reference evidence="3" key="2">
    <citation type="submission" date="2022-03" db="EMBL/GenBank/DDBJ databases">
        <title>Genome Encyclopedia of Bacteria and Archaea VI: Functional Genomics of Type Strains.</title>
        <authorList>
            <person name="Whitman W."/>
        </authorList>
    </citation>
    <scope>NUCLEOTIDE SEQUENCE</scope>
    <source>
        <strain evidence="3">HSC-15S17</strain>
    </source>
</reference>
<keyword evidence="1" id="KW-0812">Transmembrane</keyword>
<dbReference type="EMBL" id="JAHTGR010000063">
    <property type="protein sequence ID" value="MBV6325721.1"/>
    <property type="molecule type" value="Genomic_DNA"/>
</dbReference>
<comment type="caution">
    <text evidence="2">The sequence shown here is derived from an EMBL/GenBank/DDBJ whole genome shotgun (WGS) entry which is preliminary data.</text>
</comment>
<keyword evidence="3" id="KW-0282">Flagellum</keyword>
<keyword evidence="1" id="KW-1133">Transmembrane helix</keyword>
<dbReference type="EMBL" id="JALJZU010000047">
    <property type="protein sequence ID" value="MCP2012847.1"/>
    <property type="molecule type" value="Genomic_DNA"/>
</dbReference>
<name>A0AA41L225_9BURK</name>
<feature type="transmembrane region" description="Helical" evidence="1">
    <location>
        <begin position="21"/>
        <end position="39"/>
    </location>
</feature>
<dbReference type="RefSeq" id="WP_217946652.1">
    <property type="nucleotide sequence ID" value="NZ_JAHTGR010000063.1"/>
</dbReference>
<dbReference type="AlphaFoldDB" id="A0AA41L225"/>
<feature type="transmembrane region" description="Helical" evidence="1">
    <location>
        <begin position="51"/>
        <end position="70"/>
    </location>
</feature>
<evidence type="ECO:0000313" key="5">
    <source>
        <dbReference type="Proteomes" id="UP001162889"/>
    </source>
</evidence>
<sequence>MSDISSFGATAKGLAKNPIGIIALFIVLIYGFAALTLGFNPKLEFWERVPLVWFLVLFPVAVLALFGWLVSQHHEKLYAPSDFRTDDIFLKKSQISEKREADFQASNEELDRKILEIVNRLSKEQLEPEKIAKQVAKEVKDATTFIVDGRAFLGRPDAVFTYPIAAFETLGALTDEVYFKLSKSVRPFQYGTTWVLRNESTGDVIRTLRMLTATPPGQPLTDIRTLREVGIHPGNTLVVEPPPC</sequence>
<evidence type="ECO:0000313" key="2">
    <source>
        <dbReference type="EMBL" id="MBV6325721.1"/>
    </source>
</evidence>
<dbReference type="Proteomes" id="UP001162889">
    <property type="component" value="Unassembled WGS sequence"/>
</dbReference>
<protein>
    <submittedName>
        <fullName evidence="3">Flagellar basal body-associated protein FliL</fullName>
    </submittedName>
</protein>
<keyword evidence="3" id="KW-0969">Cilium</keyword>
<gene>
    <name evidence="2" type="ORF">KVP70_32945</name>
    <name evidence="3" type="ORF">L1274_006618</name>
</gene>
<keyword evidence="5" id="KW-1185">Reference proteome</keyword>
<organism evidence="2 4">
    <name type="scientific">Duganella violaceipulchra</name>
    <dbReference type="NCBI Taxonomy" id="2849652"/>
    <lineage>
        <taxon>Bacteria</taxon>
        <taxon>Pseudomonadati</taxon>
        <taxon>Pseudomonadota</taxon>
        <taxon>Betaproteobacteria</taxon>
        <taxon>Burkholderiales</taxon>
        <taxon>Oxalobacteraceae</taxon>
        <taxon>Telluria group</taxon>
        <taxon>Duganella</taxon>
    </lineage>
</organism>
<evidence type="ECO:0000313" key="4">
    <source>
        <dbReference type="Proteomes" id="UP001155901"/>
    </source>
</evidence>
<keyword evidence="1" id="KW-0472">Membrane</keyword>
<reference evidence="2" key="1">
    <citation type="submission" date="2021-07" db="EMBL/GenBank/DDBJ databases">
        <title>Characterization of violacein-producing bacteria and related species.</title>
        <authorList>
            <person name="Wilson H.S."/>
            <person name="De Leon M.E."/>
        </authorList>
    </citation>
    <scope>NUCLEOTIDE SEQUENCE</scope>
    <source>
        <strain evidence="2">HSC-15S17</strain>
    </source>
</reference>
<evidence type="ECO:0000256" key="1">
    <source>
        <dbReference type="SAM" id="Phobius"/>
    </source>
</evidence>
<accession>A0AA41L225</accession>